<dbReference type="AlphaFoldDB" id="A0A840NJ68"/>
<dbReference type="EC" id="2.7.13.3" evidence="3"/>
<evidence type="ECO:0000256" key="7">
    <source>
        <dbReference type="ARBA" id="ARBA00022777"/>
    </source>
</evidence>
<dbReference type="SMART" id="SM00388">
    <property type="entry name" value="HisKA"/>
    <property type="match status" value="1"/>
</dbReference>
<comment type="catalytic activity">
    <reaction evidence="1">
        <text>ATP + protein L-histidine = ADP + protein N-phospho-L-histidine.</text>
        <dbReference type="EC" id="2.7.13.3"/>
    </reaction>
</comment>
<name>A0A840NJ68_9PSEU</name>
<dbReference type="PANTHER" id="PTHR44936">
    <property type="entry name" value="SENSOR PROTEIN CREC"/>
    <property type="match status" value="1"/>
</dbReference>
<dbReference type="CDD" id="cd00082">
    <property type="entry name" value="HisKA"/>
    <property type="match status" value="1"/>
</dbReference>
<comment type="subcellular location">
    <subcellularLocation>
        <location evidence="2">Cell membrane</location>
        <topology evidence="2">Multi-pass membrane protein</topology>
    </subcellularLocation>
</comment>
<keyword evidence="6" id="KW-0808">Transferase</keyword>
<dbReference type="EMBL" id="JACHIV010000001">
    <property type="protein sequence ID" value="MBB5070348.1"/>
    <property type="molecule type" value="Genomic_DNA"/>
</dbReference>
<evidence type="ECO:0000256" key="8">
    <source>
        <dbReference type="ARBA" id="ARBA00023012"/>
    </source>
</evidence>
<dbReference type="PANTHER" id="PTHR44936:SF9">
    <property type="entry name" value="SENSOR PROTEIN CREC"/>
    <property type="match status" value="1"/>
</dbReference>
<dbReference type="Gene3D" id="3.30.565.10">
    <property type="entry name" value="Histidine kinase-like ATPase, C-terminal domain"/>
    <property type="match status" value="1"/>
</dbReference>
<dbReference type="InterPro" id="IPR036097">
    <property type="entry name" value="HisK_dim/P_sf"/>
</dbReference>
<keyword evidence="7 12" id="KW-0418">Kinase</keyword>
<dbReference type="Pfam" id="PF02518">
    <property type="entry name" value="HATPase_c"/>
    <property type="match status" value="1"/>
</dbReference>
<keyword evidence="10" id="KW-0472">Membrane</keyword>
<dbReference type="SMART" id="SM00387">
    <property type="entry name" value="HATPase_c"/>
    <property type="match status" value="1"/>
</dbReference>
<evidence type="ECO:0000256" key="6">
    <source>
        <dbReference type="ARBA" id="ARBA00022679"/>
    </source>
</evidence>
<evidence type="ECO:0000256" key="10">
    <source>
        <dbReference type="SAM" id="Phobius"/>
    </source>
</evidence>
<evidence type="ECO:0000256" key="3">
    <source>
        <dbReference type="ARBA" id="ARBA00012438"/>
    </source>
</evidence>
<dbReference type="Pfam" id="PF00512">
    <property type="entry name" value="HisKA"/>
    <property type="match status" value="1"/>
</dbReference>
<keyword evidence="4" id="KW-1003">Cell membrane</keyword>
<proteinExistence type="predicted"/>
<evidence type="ECO:0000313" key="13">
    <source>
        <dbReference type="Proteomes" id="UP000580474"/>
    </source>
</evidence>
<dbReference type="Gene3D" id="1.10.287.130">
    <property type="match status" value="1"/>
</dbReference>
<feature type="domain" description="Histidine kinase" evidence="11">
    <location>
        <begin position="157"/>
        <end position="369"/>
    </location>
</feature>
<keyword evidence="10" id="KW-0812">Transmembrane</keyword>
<keyword evidence="9" id="KW-0843">Virulence</keyword>
<gene>
    <name evidence="12" type="ORF">BJ969_003436</name>
</gene>
<dbReference type="PRINTS" id="PR00344">
    <property type="entry name" value="BCTRLSENSOR"/>
</dbReference>
<dbReference type="PROSITE" id="PS50109">
    <property type="entry name" value="HIS_KIN"/>
    <property type="match status" value="1"/>
</dbReference>
<dbReference type="RefSeq" id="WP_184479895.1">
    <property type="nucleotide sequence ID" value="NZ_JACHIV010000001.1"/>
</dbReference>
<accession>A0A840NJ68</accession>
<protein>
    <recommendedName>
        <fullName evidence="3">histidine kinase</fullName>
        <ecNumber evidence="3">2.7.13.3</ecNumber>
    </recommendedName>
</protein>
<feature type="transmembrane region" description="Helical" evidence="10">
    <location>
        <begin position="71"/>
        <end position="89"/>
    </location>
</feature>
<reference evidence="12 13" key="1">
    <citation type="submission" date="2020-08" db="EMBL/GenBank/DDBJ databases">
        <title>Sequencing the genomes of 1000 actinobacteria strains.</title>
        <authorList>
            <person name="Klenk H.-P."/>
        </authorList>
    </citation>
    <scope>NUCLEOTIDE SEQUENCE [LARGE SCALE GENOMIC DNA]</scope>
    <source>
        <strain evidence="12 13">DSM 45582</strain>
    </source>
</reference>
<evidence type="ECO:0000313" key="12">
    <source>
        <dbReference type="EMBL" id="MBB5070348.1"/>
    </source>
</evidence>
<dbReference type="Proteomes" id="UP000580474">
    <property type="component" value="Unassembled WGS sequence"/>
</dbReference>
<evidence type="ECO:0000256" key="5">
    <source>
        <dbReference type="ARBA" id="ARBA00022553"/>
    </source>
</evidence>
<keyword evidence="13" id="KW-1185">Reference proteome</keyword>
<dbReference type="SUPFAM" id="SSF47384">
    <property type="entry name" value="Homodimeric domain of signal transducing histidine kinase"/>
    <property type="match status" value="1"/>
</dbReference>
<keyword evidence="5" id="KW-0597">Phosphoprotein</keyword>
<keyword evidence="10" id="KW-1133">Transmembrane helix</keyword>
<dbReference type="InterPro" id="IPR005467">
    <property type="entry name" value="His_kinase_dom"/>
</dbReference>
<dbReference type="GO" id="GO:0005886">
    <property type="term" value="C:plasma membrane"/>
    <property type="evidence" value="ECO:0007669"/>
    <property type="project" value="UniProtKB-SubCell"/>
</dbReference>
<evidence type="ECO:0000256" key="9">
    <source>
        <dbReference type="ARBA" id="ARBA00023026"/>
    </source>
</evidence>
<feature type="transmembrane region" description="Helical" evidence="10">
    <location>
        <begin position="36"/>
        <end position="59"/>
    </location>
</feature>
<evidence type="ECO:0000259" key="11">
    <source>
        <dbReference type="PROSITE" id="PS50109"/>
    </source>
</evidence>
<feature type="transmembrane region" description="Helical" evidence="10">
    <location>
        <begin position="6"/>
        <end position="29"/>
    </location>
</feature>
<dbReference type="GO" id="GO:0000155">
    <property type="term" value="F:phosphorelay sensor kinase activity"/>
    <property type="evidence" value="ECO:0007669"/>
    <property type="project" value="InterPro"/>
</dbReference>
<comment type="caution">
    <text evidence="12">The sequence shown here is derived from an EMBL/GenBank/DDBJ whole genome shotgun (WGS) entry which is preliminary data.</text>
</comment>
<dbReference type="InterPro" id="IPR050980">
    <property type="entry name" value="2C_sensor_his_kinase"/>
</dbReference>
<keyword evidence="8" id="KW-0902">Two-component regulatory system</keyword>
<dbReference type="InterPro" id="IPR004358">
    <property type="entry name" value="Sig_transdc_His_kin-like_C"/>
</dbReference>
<evidence type="ECO:0000256" key="4">
    <source>
        <dbReference type="ARBA" id="ARBA00022475"/>
    </source>
</evidence>
<dbReference type="InterPro" id="IPR003594">
    <property type="entry name" value="HATPase_dom"/>
</dbReference>
<evidence type="ECO:0000256" key="1">
    <source>
        <dbReference type="ARBA" id="ARBA00000085"/>
    </source>
</evidence>
<organism evidence="12 13">
    <name type="scientific">Saccharopolyspora gloriosae</name>
    <dbReference type="NCBI Taxonomy" id="455344"/>
    <lineage>
        <taxon>Bacteria</taxon>
        <taxon>Bacillati</taxon>
        <taxon>Actinomycetota</taxon>
        <taxon>Actinomycetes</taxon>
        <taxon>Pseudonocardiales</taxon>
        <taxon>Pseudonocardiaceae</taxon>
        <taxon>Saccharopolyspora</taxon>
    </lineage>
</organism>
<dbReference type="SUPFAM" id="SSF55874">
    <property type="entry name" value="ATPase domain of HSP90 chaperone/DNA topoisomerase II/histidine kinase"/>
    <property type="match status" value="1"/>
</dbReference>
<sequence>MTSPQLIVLIAACESAGVGLLGATVLHLLRRQPLGLSLIAVVVITVCATNISVITAMFVTESDSMPVTVSLAVNCVAGVVSVGVSLVLGRSVMTGGRRLADATRAFGREQRFSAPTDLPSAEFAELARELRVTSENLAESQRRERALDASRRRVVSWISHDLRAPLHRMRLKAEAVEDGVSPDLPRYFREVRADVDQLTEMAQDLFELSKLQSGTLRLKPVRVPLDDLLSDVVARTDVLTEKRDVRLRAERIDPVVATVDYDAMSRVFTNLLVNSAQYGPVGGAVSLELRADGEHAVVSVSDECGGIPAADLDSVFDTGWRGGDRDTAPQGGGLGLAIVQGMVEAHHGRVRVFNVVGGCCFEVRIPLATA</sequence>
<evidence type="ECO:0000256" key="2">
    <source>
        <dbReference type="ARBA" id="ARBA00004651"/>
    </source>
</evidence>
<dbReference type="InterPro" id="IPR036890">
    <property type="entry name" value="HATPase_C_sf"/>
</dbReference>
<dbReference type="InterPro" id="IPR003661">
    <property type="entry name" value="HisK_dim/P_dom"/>
</dbReference>